<dbReference type="AlphaFoldDB" id="A0A8H6Z7T7"/>
<feature type="transmembrane region" description="Helical" evidence="1">
    <location>
        <begin position="279"/>
        <end position="296"/>
    </location>
</feature>
<organism evidence="2 3">
    <name type="scientific">Mycena sanguinolenta</name>
    <dbReference type="NCBI Taxonomy" id="230812"/>
    <lineage>
        <taxon>Eukaryota</taxon>
        <taxon>Fungi</taxon>
        <taxon>Dikarya</taxon>
        <taxon>Basidiomycota</taxon>
        <taxon>Agaricomycotina</taxon>
        <taxon>Agaricomycetes</taxon>
        <taxon>Agaricomycetidae</taxon>
        <taxon>Agaricales</taxon>
        <taxon>Marasmiineae</taxon>
        <taxon>Mycenaceae</taxon>
        <taxon>Mycena</taxon>
    </lineage>
</organism>
<reference evidence="2" key="1">
    <citation type="submission" date="2020-05" db="EMBL/GenBank/DDBJ databases">
        <title>Mycena genomes resolve the evolution of fungal bioluminescence.</title>
        <authorList>
            <person name="Tsai I.J."/>
        </authorList>
    </citation>
    <scope>NUCLEOTIDE SEQUENCE</scope>
    <source>
        <strain evidence="2">160909Yilan</strain>
    </source>
</reference>
<name>A0A8H6Z7T7_9AGAR</name>
<evidence type="ECO:0000313" key="2">
    <source>
        <dbReference type="EMBL" id="KAF7370805.1"/>
    </source>
</evidence>
<protein>
    <submittedName>
        <fullName evidence="2">SAP domain-containing protein</fullName>
    </submittedName>
</protein>
<evidence type="ECO:0000256" key="1">
    <source>
        <dbReference type="SAM" id="Phobius"/>
    </source>
</evidence>
<evidence type="ECO:0000313" key="3">
    <source>
        <dbReference type="Proteomes" id="UP000623467"/>
    </source>
</evidence>
<proteinExistence type="predicted"/>
<keyword evidence="1" id="KW-0812">Transmembrane</keyword>
<gene>
    <name evidence="2" type="ORF">MSAN_00714000</name>
</gene>
<keyword evidence="1" id="KW-0472">Membrane</keyword>
<comment type="caution">
    <text evidence="2">The sequence shown here is derived from an EMBL/GenBank/DDBJ whole genome shotgun (WGS) entry which is preliminary data.</text>
</comment>
<dbReference type="Proteomes" id="UP000623467">
    <property type="component" value="Unassembled WGS sequence"/>
</dbReference>
<feature type="transmembrane region" description="Helical" evidence="1">
    <location>
        <begin position="332"/>
        <end position="353"/>
    </location>
</feature>
<dbReference type="EMBL" id="JACAZH010000004">
    <property type="protein sequence ID" value="KAF7370805.1"/>
    <property type="molecule type" value="Genomic_DNA"/>
</dbReference>
<accession>A0A8H6Z7T7</accession>
<dbReference type="OrthoDB" id="5569309at2759"/>
<sequence>MGRDENWMPDDWASPPPHDWWMKKFKSHWRAHEVNGAVTLLRGCYNLVFVSNHIAQLVATAMQKSHEMYREAVGSLFENILHGALHRGEIDSTAVQDVFGVSTVSAAVMLAGDATTFVVEVGKDEEIPRARTVPPRMLFHHLDNNQAELEDDPTFAGLFGRRKRSVQPSASRVESPKKVVVLNPVRESTPVDNRDVSAYLKSNPFSPGTPSSLPPLPESADHSMEVVHADRSIIDHLPLSRPDVSLVVQRFKEGEENARRSANEGLIAFRNFLSNSRNIWSLSAVFELAFILYTIIPWQTYTFNIGSTTFAFPYAPTYTFNYPGFIPTLTHWFIPTLLLPALVGTVISFSPAIPTPSPSSAIPFDPLTASIVRLALQFAYNPATAPAPGSGVGPLYAQDPLGVNLRVLNASVGLAFAFAEAIKGAPAVWAKELLVRKEDEAGSEDAPGLSRRALTTEETVVDFD</sequence>
<keyword evidence="1" id="KW-1133">Transmembrane helix</keyword>
<keyword evidence="3" id="KW-1185">Reference proteome</keyword>